<reference evidence="10" key="1">
    <citation type="journal article" date="2012" name="Nature">
        <title>A physical, genetic and functional sequence assembly of the barley genome.</title>
        <authorList>
            <consortium name="The International Barley Genome Sequencing Consortium"/>
            <person name="Mayer K.F."/>
            <person name="Waugh R."/>
            <person name="Brown J.W."/>
            <person name="Schulman A."/>
            <person name="Langridge P."/>
            <person name="Platzer M."/>
            <person name="Fincher G.B."/>
            <person name="Muehlbauer G.J."/>
            <person name="Sato K."/>
            <person name="Close T.J."/>
            <person name="Wise R.P."/>
            <person name="Stein N."/>
        </authorList>
    </citation>
    <scope>NUCLEOTIDE SEQUENCE [LARGE SCALE GENOMIC DNA]</scope>
    <source>
        <strain evidence="10">cv. Morex</strain>
    </source>
</reference>
<dbReference type="GO" id="GO:0004519">
    <property type="term" value="F:endonuclease activity"/>
    <property type="evidence" value="ECO:0007669"/>
    <property type="project" value="UniProtKB-KW"/>
</dbReference>
<dbReference type="PROSITE" id="PS00141">
    <property type="entry name" value="ASP_PROTEASE"/>
    <property type="match status" value="1"/>
</dbReference>
<keyword evidence="2" id="KW-0808">Transferase</keyword>
<dbReference type="Pfam" id="PF13976">
    <property type="entry name" value="gag_pre-integrs"/>
    <property type="match status" value="1"/>
</dbReference>
<evidence type="ECO:0000256" key="3">
    <source>
        <dbReference type="ARBA" id="ARBA00022695"/>
    </source>
</evidence>
<evidence type="ECO:0000256" key="4">
    <source>
        <dbReference type="ARBA" id="ARBA00022722"/>
    </source>
</evidence>
<keyword evidence="3" id="KW-0548">Nucleotidyltransferase</keyword>
<dbReference type="InterPro" id="IPR001584">
    <property type="entry name" value="Integrase_cat-core"/>
</dbReference>
<sequence length="416" mass="46994">MEEELCLVDSGTTNSILREINFFQTLKKMNGDILTIAGRDTVIVGTGRAIFTLPSGTQVTIEDALLYPDSSRTLISYRDIRKNGFHIETHEDNKEEYLLFTKDHGYGKKVHEKIPSLSSGLYYTYIKPVEHVAYKVIFQNVDAFQTWHGRLGHSGIGMMRKITSNSIGHNLLESKFPQSSVFVCTSCATGKLILRPSHLKIQAEPLQFLERIQGDICGPIQPLSGPFRYFMVLIDASTRWSHVCLLSTRNHAFAKIMRQVIKLQAHYPESRIKTIRMDNAAEFSSRAFNDYCMALGIEVQHSVPYVHTQNGLAEALIKRIKLIARPLLMNCNLPTSCWGHAVLHAADLIQLRPTAYHSSSPLELVRGNPPSISHLRKFGCAAYIPHHHSGHLWAHTESWGSTWGTNHRRLSSIWNP</sequence>
<accession>A0A8I6XDZ9</accession>
<dbReference type="SUPFAM" id="SSF53098">
    <property type="entry name" value="Ribonuclease H-like"/>
    <property type="match status" value="1"/>
</dbReference>
<dbReference type="Proteomes" id="UP000011116">
    <property type="component" value="Chromosome 3H"/>
</dbReference>
<organism evidence="9 10">
    <name type="scientific">Hordeum vulgare subsp. vulgare</name>
    <name type="common">Domesticated barley</name>
    <dbReference type="NCBI Taxonomy" id="112509"/>
    <lineage>
        <taxon>Eukaryota</taxon>
        <taxon>Viridiplantae</taxon>
        <taxon>Streptophyta</taxon>
        <taxon>Embryophyta</taxon>
        <taxon>Tracheophyta</taxon>
        <taxon>Spermatophyta</taxon>
        <taxon>Magnoliopsida</taxon>
        <taxon>Liliopsida</taxon>
        <taxon>Poales</taxon>
        <taxon>Poaceae</taxon>
        <taxon>BOP clade</taxon>
        <taxon>Pooideae</taxon>
        <taxon>Triticodae</taxon>
        <taxon>Triticeae</taxon>
        <taxon>Hordeinae</taxon>
        <taxon>Hordeum</taxon>
    </lineage>
</organism>
<evidence type="ECO:0000259" key="8">
    <source>
        <dbReference type="PROSITE" id="PS50994"/>
    </source>
</evidence>
<keyword evidence="5" id="KW-0255">Endonuclease</keyword>
<keyword evidence="1" id="KW-0645">Protease</keyword>
<feature type="domain" description="Integrase catalytic" evidence="8">
    <location>
        <begin position="201"/>
        <end position="369"/>
    </location>
</feature>
<dbReference type="GO" id="GO:0003964">
    <property type="term" value="F:RNA-directed DNA polymerase activity"/>
    <property type="evidence" value="ECO:0007669"/>
    <property type="project" value="UniProtKB-KW"/>
</dbReference>
<dbReference type="InterPro" id="IPR036397">
    <property type="entry name" value="RNaseH_sf"/>
</dbReference>
<dbReference type="InterPro" id="IPR012337">
    <property type="entry name" value="RNaseH-like_sf"/>
</dbReference>
<dbReference type="InterPro" id="IPR039537">
    <property type="entry name" value="Retrotran_Ty1/copia-like"/>
</dbReference>
<dbReference type="PANTHER" id="PTHR42648:SF25">
    <property type="entry name" value="RNA-DIRECTED DNA POLYMERASE"/>
    <property type="match status" value="1"/>
</dbReference>
<protein>
    <recommendedName>
        <fullName evidence="8">Integrase catalytic domain-containing protein</fullName>
    </recommendedName>
</protein>
<keyword evidence="7" id="KW-0695">RNA-directed DNA polymerase</keyword>
<reference evidence="9" key="3">
    <citation type="submission" date="2022-01" db="UniProtKB">
        <authorList>
            <consortium name="EnsemblPlants"/>
        </authorList>
    </citation>
    <scope>IDENTIFICATION</scope>
    <source>
        <strain evidence="9">subsp. vulgare</strain>
    </source>
</reference>
<dbReference type="Pfam" id="PF00665">
    <property type="entry name" value="rve"/>
    <property type="match status" value="1"/>
</dbReference>
<dbReference type="Gene3D" id="3.30.420.10">
    <property type="entry name" value="Ribonuclease H-like superfamily/Ribonuclease H"/>
    <property type="match status" value="1"/>
</dbReference>
<dbReference type="GO" id="GO:0004190">
    <property type="term" value="F:aspartic-type endopeptidase activity"/>
    <property type="evidence" value="ECO:0007669"/>
    <property type="project" value="InterPro"/>
</dbReference>
<name>A0A8I6XDZ9_HORVV</name>
<evidence type="ECO:0000256" key="7">
    <source>
        <dbReference type="ARBA" id="ARBA00022918"/>
    </source>
</evidence>
<dbReference type="InterPro" id="IPR025724">
    <property type="entry name" value="GAG-pre-integrase_dom"/>
</dbReference>
<evidence type="ECO:0000256" key="6">
    <source>
        <dbReference type="ARBA" id="ARBA00022801"/>
    </source>
</evidence>
<dbReference type="Gramene" id="HORVU.MOREX.r3.3HG0324890.1">
    <property type="protein sequence ID" value="HORVU.MOREX.r3.3HG0324890.1.CDS1"/>
    <property type="gene ID" value="HORVU.MOREX.r3.3HG0324890"/>
</dbReference>
<keyword evidence="10" id="KW-1185">Reference proteome</keyword>
<dbReference type="GO" id="GO:0006508">
    <property type="term" value="P:proteolysis"/>
    <property type="evidence" value="ECO:0007669"/>
    <property type="project" value="UniProtKB-KW"/>
</dbReference>
<dbReference type="PROSITE" id="PS50994">
    <property type="entry name" value="INTEGRASE"/>
    <property type="match status" value="1"/>
</dbReference>
<proteinExistence type="predicted"/>
<dbReference type="GO" id="GO:0003676">
    <property type="term" value="F:nucleic acid binding"/>
    <property type="evidence" value="ECO:0007669"/>
    <property type="project" value="InterPro"/>
</dbReference>
<evidence type="ECO:0000256" key="1">
    <source>
        <dbReference type="ARBA" id="ARBA00022670"/>
    </source>
</evidence>
<dbReference type="InterPro" id="IPR054722">
    <property type="entry name" value="PolX-like_BBD"/>
</dbReference>
<dbReference type="AlphaFoldDB" id="A0A8I6XDZ9"/>
<keyword evidence="6" id="KW-0378">Hydrolase</keyword>
<dbReference type="GO" id="GO:0015074">
    <property type="term" value="P:DNA integration"/>
    <property type="evidence" value="ECO:0007669"/>
    <property type="project" value="InterPro"/>
</dbReference>
<evidence type="ECO:0000256" key="2">
    <source>
        <dbReference type="ARBA" id="ARBA00022679"/>
    </source>
</evidence>
<dbReference type="EnsemblPlants" id="HORVU.MOREX.r3.3HG0324890.1">
    <property type="protein sequence ID" value="HORVU.MOREX.r3.3HG0324890.1.CDS1"/>
    <property type="gene ID" value="HORVU.MOREX.r3.3HG0324890"/>
</dbReference>
<dbReference type="Pfam" id="PF22936">
    <property type="entry name" value="Pol_BBD"/>
    <property type="match status" value="1"/>
</dbReference>
<reference evidence="9" key="2">
    <citation type="submission" date="2020-10" db="EMBL/GenBank/DDBJ databases">
        <authorList>
            <person name="Scholz U."/>
            <person name="Mascher M."/>
            <person name="Fiebig A."/>
        </authorList>
    </citation>
    <scope>NUCLEOTIDE SEQUENCE [LARGE SCALE GENOMIC DNA]</scope>
    <source>
        <strain evidence="9">cv. Morex</strain>
    </source>
</reference>
<keyword evidence="4" id="KW-0540">Nuclease</keyword>
<dbReference type="InterPro" id="IPR001969">
    <property type="entry name" value="Aspartic_peptidase_AS"/>
</dbReference>
<evidence type="ECO:0000256" key="5">
    <source>
        <dbReference type="ARBA" id="ARBA00022759"/>
    </source>
</evidence>
<evidence type="ECO:0000313" key="10">
    <source>
        <dbReference type="Proteomes" id="UP000011116"/>
    </source>
</evidence>
<dbReference type="PANTHER" id="PTHR42648">
    <property type="entry name" value="TRANSPOSASE, PUTATIVE-RELATED"/>
    <property type="match status" value="1"/>
</dbReference>
<evidence type="ECO:0000313" key="9">
    <source>
        <dbReference type="EnsemblPlants" id="HORVU.MOREX.r3.3HG0324890.1.CDS1"/>
    </source>
</evidence>